<keyword evidence="1" id="KW-0472">Membrane</keyword>
<dbReference type="Proteomes" id="UP001446871">
    <property type="component" value="Unassembled WGS sequence"/>
</dbReference>
<comment type="caution">
    <text evidence="2">The sequence shown here is derived from an EMBL/GenBank/DDBJ whole genome shotgun (WGS) entry which is preliminary data.</text>
</comment>
<evidence type="ECO:0000313" key="3">
    <source>
        <dbReference type="Proteomes" id="UP001446871"/>
    </source>
</evidence>
<evidence type="ECO:0000256" key="1">
    <source>
        <dbReference type="SAM" id="Phobius"/>
    </source>
</evidence>
<sequence>MIPFSFVLTARDVAEAMISGGALSADVKVGTALDRGRFLTAAGQAALPADVELASALGAAAGVMAGTLVALGASAGVAIVPSTSAAVAGVAAGAAGLAVLGVIVEAGGAGRVRGRGGGLQGFESAALMVAVGGAMVAVAVGVALLVAAEGVANGLPIVNSK</sequence>
<name>A0ABR1UW92_9PEZI</name>
<feature type="transmembrane region" description="Helical" evidence="1">
    <location>
        <begin position="125"/>
        <end position="148"/>
    </location>
</feature>
<keyword evidence="1" id="KW-1133">Transmembrane helix</keyword>
<evidence type="ECO:0000313" key="2">
    <source>
        <dbReference type="EMBL" id="KAK8063177.1"/>
    </source>
</evidence>
<keyword evidence="3" id="KW-1185">Reference proteome</keyword>
<accession>A0ABR1UW92</accession>
<dbReference type="EMBL" id="JAQQWM010000005">
    <property type="protein sequence ID" value="KAK8063177.1"/>
    <property type="molecule type" value="Genomic_DNA"/>
</dbReference>
<feature type="transmembrane region" description="Helical" evidence="1">
    <location>
        <begin position="85"/>
        <end position="104"/>
    </location>
</feature>
<keyword evidence="1" id="KW-0812">Transmembrane</keyword>
<organism evidence="2 3">
    <name type="scientific">Apiospora saccharicola</name>
    <dbReference type="NCBI Taxonomy" id="335842"/>
    <lineage>
        <taxon>Eukaryota</taxon>
        <taxon>Fungi</taxon>
        <taxon>Dikarya</taxon>
        <taxon>Ascomycota</taxon>
        <taxon>Pezizomycotina</taxon>
        <taxon>Sordariomycetes</taxon>
        <taxon>Xylariomycetidae</taxon>
        <taxon>Amphisphaeriales</taxon>
        <taxon>Apiosporaceae</taxon>
        <taxon>Apiospora</taxon>
    </lineage>
</organism>
<proteinExistence type="predicted"/>
<feature type="transmembrane region" description="Helical" evidence="1">
    <location>
        <begin position="56"/>
        <end position="79"/>
    </location>
</feature>
<reference evidence="2 3" key="1">
    <citation type="submission" date="2023-01" db="EMBL/GenBank/DDBJ databases">
        <title>Analysis of 21 Apiospora genomes using comparative genomics revels a genus with tremendous synthesis potential of carbohydrate active enzymes and secondary metabolites.</title>
        <authorList>
            <person name="Sorensen T."/>
        </authorList>
    </citation>
    <scope>NUCLEOTIDE SEQUENCE [LARGE SCALE GENOMIC DNA]</scope>
    <source>
        <strain evidence="2 3">CBS 83171</strain>
    </source>
</reference>
<protein>
    <submittedName>
        <fullName evidence="2">Uncharacterized protein</fullName>
    </submittedName>
</protein>
<gene>
    <name evidence="2" type="ORF">PG996_007829</name>
</gene>